<evidence type="ECO:0000256" key="15">
    <source>
        <dbReference type="ARBA" id="ARBA00023157"/>
    </source>
</evidence>
<evidence type="ECO:0000256" key="18">
    <source>
        <dbReference type="ARBA" id="ARBA00023319"/>
    </source>
</evidence>
<dbReference type="Gene3D" id="3.30.1680.10">
    <property type="entry name" value="ligand-binding face of the semaphorins, domain 2"/>
    <property type="match status" value="1"/>
</dbReference>
<comment type="subcellular location">
    <subcellularLocation>
        <location evidence="1">Cell membrane</location>
        <topology evidence="1">Single-pass type I membrane protein</topology>
    </subcellularLocation>
    <subcellularLocation>
        <location evidence="2">Cell projection</location>
        <location evidence="2">Dendrite</location>
    </subcellularLocation>
    <subcellularLocation>
        <location evidence="3">Perikaryon</location>
    </subcellularLocation>
    <subcellularLocation>
        <location evidence="19">Postsynaptic density</location>
    </subcellularLocation>
</comment>
<dbReference type="PANTHER" id="PTHR11036">
    <property type="entry name" value="SEMAPHORIN"/>
    <property type="match status" value="1"/>
</dbReference>
<dbReference type="GO" id="GO:0030215">
    <property type="term" value="F:semaphorin receptor binding"/>
    <property type="evidence" value="ECO:0007669"/>
    <property type="project" value="InterPro"/>
</dbReference>
<protein>
    <recommendedName>
        <fullName evidence="22">Semaphorin-4F</fullName>
    </recommendedName>
    <alternativeName>
        <fullName evidence="23">Semaphorin-W</fullName>
    </alternativeName>
</protein>
<gene>
    <name evidence="30" type="primary">Sema4f</name>
</gene>
<comment type="similarity">
    <text evidence="4">Belongs to the semaphorin family.</text>
</comment>
<evidence type="ECO:0000256" key="1">
    <source>
        <dbReference type="ARBA" id="ARBA00004251"/>
    </source>
</evidence>
<comment type="function">
    <text evidence="20">Probable cell surface receptor that regulates oligodendroglial precursor cell migration. Might also regulate differentiation of oligodendroglial precursor cells. Has growth cone collapse activity against retinal ganglion-cell axons.</text>
</comment>
<feature type="compositionally biased region" description="Low complexity" evidence="25">
    <location>
        <begin position="68"/>
        <end position="79"/>
    </location>
</feature>
<name>A0A9J7K1G4_CRIGR</name>
<sequence>MGSLATLFLWGRRLVLLPLTDPADGDAALSAASSGRKTEYYPPAEFPLLERTAPQTVTSAVPTGIAFSGTSGTSGSSSSETPRTPAILPGSSLGPLFLFSKPHGEHPVGYDWVWKNASYGGHRALCALGRSSVRTRFRINKAELSRGDPRGAEARAVAVLIRGCWTRPTRHQAEPEMLTRAERPRPGPRPPPASPFPVPRSVLLLLLAMLSAPVCGRVPRSVPRTSLPISEADSYLTRFAAPQTYNYSALLVDPASHTLYVGARNSIFALTLPFSGERPRRIDWMVPEAHRQNCRKKGKKEDECHNFIQILAIANASHLLTCGTFAFDPKCGVIDVSSFQQVERLESGRGKCPFEPAQRSAAVMAGGVLYTATVKNFLGTEPIISRAVGRAEDWIRTETLSSWLNAPAFVAAMVLTPAEWGDEDGDDEIFFFFTETSRVLNSYERIKVPRVARVCAGDLGGRKTLQQRWTTFLKADLLCPGPEHGQASGVLQDMTELRPQPRAGTPIFYGIFSSQWEGAAISAVCAFRPQDIRAVLNGPFRELKHDCNRGLPVMDNEVPQPRPGECITNNMKLQQFGSSLSLPDRVLTFIRDHPLMDRPVFPADGRPLLVTTDTAYLRVVAHRVTSLSGKEYDVLYLGTEDGHIHRAVRIGAQLSVLEDLALFPEPQPVESMKLYRGWLLVGSNTEVTQVNTSNCGRLQSCSECILAQDPVCAWSFRLDACVAHAGEHRGMVQDIESADVSSLCPKEPGEHPVVFEVPVATKGHVVLPCSPSSAWASCVWHQPGGVTALTPRRDGLEVVVTPGAMGAYACECQEGGAARVVAAYSLVWGSQGGSSNRAHTVVGAGLVGFFLGVLAASLTLLLIGRRQQRRRQRELLARDKVGLDLGAPPSGTTSYSQDPPSPSPEDERLPLALAKRGSGFGGFPPPFLLDSCSSPAHIRLTGAPLATCDETSI</sequence>
<feature type="region of interest" description="Disordered" evidence="25">
    <location>
        <begin position="63"/>
        <end position="85"/>
    </location>
</feature>
<dbReference type="GO" id="GO:0014069">
    <property type="term" value="C:postsynaptic density"/>
    <property type="evidence" value="ECO:0007669"/>
    <property type="project" value="UniProtKB-SubCell"/>
</dbReference>
<keyword evidence="29" id="KW-1185">Reference proteome</keyword>
<keyword evidence="11" id="KW-0524">Neurogenesis</keyword>
<reference evidence="29" key="1">
    <citation type="journal article" date="2018" name="Biotechnol. Bioeng.">
        <title>A reference genome of the Chinese hamster based on a hybrid assembly strategy.</title>
        <authorList>
            <person name="Rupp O."/>
            <person name="MacDonald M.L."/>
            <person name="Li S."/>
            <person name="Dhiman H."/>
            <person name="Polson S."/>
            <person name="Griep S."/>
            <person name="Heffner K."/>
            <person name="Hernandez I."/>
            <person name="Brinkrolf K."/>
            <person name="Jadhav V."/>
            <person name="Samoudi M."/>
            <person name="Hao H."/>
            <person name="Kingham B."/>
            <person name="Goesmann A."/>
            <person name="Betenbaugh M.J."/>
            <person name="Lewis N.E."/>
            <person name="Borth N."/>
            <person name="Lee K.H."/>
        </authorList>
    </citation>
    <scope>NUCLEOTIDE SEQUENCE [LARGE SCALE GENOMIC DNA]</scope>
    <source>
        <strain evidence="29">17A/GY</strain>
    </source>
</reference>
<dbReference type="InterPro" id="IPR016201">
    <property type="entry name" value="PSI"/>
</dbReference>
<feature type="signal peptide" evidence="27">
    <location>
        <begin position="1"/>
        <end position="25"/>
    </location>
</feature>
<proteinExistence type="inferred from homology"/>
<dbReference type="GeneID" id="100759257"/>
<dbReference type="FunFam" id="3.30.1680.10:FF:000010">
    <property type="entry name" value="semaphorin-4F isoform X1"/>
    <property type="match status" value="1"/>
</dbReference>
<evidence type="ECO:0000256" key="16">
    <source>
        <dbReference type="ARBA" id="ARBA00023180"/>
    </source>
</evidence>
<evidence type="ECO:0000256" key="5">
    <source>
        <dbReference type="ARBA" id="ARBA00022473"/>
    </source>
</evidence>
<evidence type="ECO:0000256" key="11">
    <source>
        <dbReference type="ARBA" id="ARBA00022902"/>
    </source>
</evidence>
<keyword evidence="18" id="KW-0393">Immunoglobulin domain</keyword>
<keyword evidence="5" id="KW-0217">Developmental protein</keyword>
<dbReference type="SUPFAM" id="SSF101912">
    <property type="entry name" value="Sema domain"/>
    <property type="match status" value="1"/>
</dbReference>
<dbReference type="GO" id="GO:0045499">
    <property type="term" value="F:chemorepellent activity"/>
    <property type="evidence" value="ECO:0007669"/>
    <property type="project" value="TreeGrafter"/>
</dbReference>
<feature type="transmembrane region" description="Helical" evidence="26">
    <location>
        <begin position="841"/>
        <end position="863"/>
    </location>
</feature>
<evidence type="ECO:0000256" key="12">
    <source>
        <dbReference type="ARBA" id="ARBA00022989"/>
    </source>
</evidence>
<keyword evidence="9 27" id="KW-0732">Signal</keyword>
<keyword evidence="10" id="KW-0221">Differentiation</keyword>
<evidence type="ECO:0000256" key="19">
    <source>
        <dbReference type="ARBA" id="ARBA00034105"/>
    </source>
</evidence>
<keyword evidence="8 26" id="KW-0812">Transmembrane</keyword>
<dbReference type="Proteomes" id="UP001108280">
    <property type="component" value="Chromosome 8"/>
</dbReference>
<dbReference type="PANTHER" id="PTHR11036:SF72">
    <property type="entry name" value="SEMAPHORIN-4F"/>
    <property type="match status" value="1"/>
</dbReference>
<dbReference type="GO" id="GO:0043204">
    <property type="term" value="C:perikaryon"/>
    <property type="evidence" value="ECO:0007669"/>
    <property type="project" value="UniProtKB-SubCell"/>
</dbReference>
<dbReference type="InterPro" id="IPR002165">
    <property type="entry name" value="Plexin_repeat"/>
</dbReference>
<keyword evidence="14 26" id="KW-0472">Membrane</keyword>
<evidence type="ECO:0000256" key="27">
    <source>
        <dbReference type="SAM" id="SignalP"/>
    </source>
</evidence>
<dbReference type="Pfam" id="PF19428">
    <property type="entry name" value="Sema4F_C"/>
    <property type="match status" value="1"/>
</dbReference>
<dbReference type="CDD" id="cd11261">
    <property type="entry name" value="Sema_4F"/>
    <property type="match status" value="1"/>
</dbReference>
<feature type="chain" id="PRO_5039949127" description="Semaphorin-4F" evidence="27">
    <location>
        <begin position="26"/>
        <end position="953"/>
    </location>
</feature>
<comment type="subunit">
    <text evidence="21">Interacts (via PDZ-binding motif) with DLG4/SAP90 (via PDZ domain 2); this interaction may promote translocation of DLG4/SAP90 to the membrane.</text>
</comment>
<evidence type="ECO:0000256" key="17">
    <source>
        <dbReference type="ARBA" id="ARBA00023273"/>
    </source>
</evidence>
<keyword evidence="6" id="KW-1003">Cell membrane</keyword>
<evidence type="ECO:0000256" key="21">
    <source>
        <dbReference type="ARBA" id="ARBA00063149"/>
    </source>
</evidence>
<evidence type="ECO:0000256" key="10">
    <source>
        <dbReference type="ARBA" id="ARBA00022782"/>
    </source>
</evidence>
<dbReference type="InterPro" id="IPR027231">
    <property type="entry name" value="Semaphorin"/>
</dbReference>
<feature type="domain" description="Sema" evidence="28">
    <location>
        <begin position="224"/>
        <end position="692"/>
    </location>
</feature>
<keyword evidence="17" id="KW-0966">Cell projection</keyword>
<keyword evidence="15" id="KW-1015">Disulfide bond</keyword>
<dbReference type="InterPro" id="IPR001627">
    <property type="entry name" value="Semap_dom"/>
</dbReference>
<dbReference type="GO" id="GO:0001755">
    <property type="term" value="P:neural crest cell migration"/>
    <property type="evidence" value="ECO:0007669"/>
    <property type="project" value="TreeGrafter"/>
</dbReference>
<dbReference type="SMART" id="SM00630">
    <property type="entry name" value="Sema"/>
    <property type="match status" value="1"/>
</dbReference>
<dbReference type="OrthoDB" id="9988752at2759"/>
<feature type="compositionally biased region" description="Basic and acidic residues" evidence="25">
    <location>
        <begin position="171"/>
        <end position="185"/>
    </location>
</feature>
<reference evidence="30" key="3">
    <citation type="submission" date="2025-08" db="UniProtKB">
        <authorList>
            <consortium name="RefSeq"/>
        </authorList>
    </citation>
    <scope>IDENTIFICATION</scope>
    <source>
        <strain evidence="30">17A/GY</strain>
        <tissue evidence="30">Liver</tissue>
    </source>
</reference>
<evidence type="ECO:0000256" key="14">
    <source>
        <dbReference type="ARBA" id="ARBA00023136"/>
    </source>
</evidence>
<feature type="region of interest" description="Disordered" evidence="25">
    <location>
        <begin position="171"/>
        <end position="195"/>
    </location>
</feature>
<dbReference type="GO" id="GO:0007411">
    <property type="term" value="P:axon guidance"/>
    <property type="evidence" value="ECO:0007669"/>
    <property type="project" value="TreeGrafter"/>
</dbReference>
<dbReference type="InterPro" id="IPR036352">
    <property type="entry name" value="Semap_dom_sf"/>
</dbReference>
<keyword evidence="7" id="KW-0597">Phosphoprotein</keyword>
<dbReference type="Pfam" id="PF01437">
    <property type="entry name" value="PSI"/>
    <property type="match status" value="1"/>
</dbReference>
<evidence type="ECO:0000256" key="13">
    <source>
        <dbReference type="ARBA" id="ARBA00023018"/>
    </source>
</evidence>
<dbReference type="RefSeq" id="XP_035304939.1">
    <property type="nucleotide sequence ID" value="XM_035449048.1"/>
</dbReference>
<evidence type="ECO:0000256" key="3">
    <source>
        <dbReference type="ARBA" id="ARBA00004484"/>
    </source>
</evidence>
<evidence type="ECO:0000313" key="30">
    <source>
        <dbReference type="RefSeq" id="XP_035304939.1"/>
    </source>
</evidence>
<dbReference type="Gene3D" id="2.130.10.10">
    <property type="entry name" value="YVTN repeat-like/Quinoprotein amine dehydrogenase"/>
    <property type="match status" value="1"/>
</dbReference>
<evidence type="ECO:0000256" key="4">
    <source>
        <dbReference type="ARBA" id="ARBA00009492"/>
    </source>
</evidence>
<evidence type="ECO:0000259" key="28">
    <source>
        <dbReference type="PROSITE" id="PS51004"/>
    </source>
</evidence>
<evidence type="ECO:0000256" key="23">
    <source>
        <dbReference type="ARBA" id="ARBA00083080"/>
    </source>
</evidence>
<evidence type="ECO:0000256" key="24">
    <source>
        <dbReference type="PROSITE-ProRule" id="PRU00352"/>
    </source>
</evidence>
<dbReference type="InterPro" id="IPR015943">
    <property type="entry name" value="WD40/YVTN_repeat-like_dom_sf"/>
</dbReference>
<evidence type="ECO:0000256" key="20">
    <source>
        <dbReference type="ARBA" id="ARBA00058150"/>
    </source>
</evidence>
<evidence type="ECO:0000256" key="22">
    <source>
        <dbReference type="ARBA" id="ARBA00074135"/>
    </source>
</evidence>
<dbReference type="GO" id="GO:0071526">
    <property type="term" value="P:semaphorin-plexin signaling pathway"/>
    <property type="evidence" value="ECO:0007669"/>
    <property type="project" value="TreeGrafter"/>
</dbReference>
<dbReference type="GO" id="GO:0030425">
    <property type="term" value="C:dendrite"/>
    <property type="evidence" value="ECO:0007669"/>
    <property type="project" value="UniProtKB-SubCell"/>
</dbReference>
<dbReference type="FunFam" id="2.130.10.10:FF:000351">
    <property type="entry name" value="semaphorin-4F isoform X1"/>
    <property type="match status" value="1"/>
</dbReference>
<dbReference type="PROSITE" id="PS51004">
    <property type="entry name" value="SEMA"/>
    <property type="match status" value="1"/>
</dbReference>
<keyword evidence="12 26" id="KW-1133">Transmembrane helix</keyword>
<dbReference type="Pfam" id="PF01403">
    <property type="entry name" value="Sema"/>
    <property type="match status" value="1"/>
</dbReference>
<evidence type="ECO:0000256" key="8">
    <source>
        <dbReference type="ARBA" id="ARBA00022692"/>
    </source>
</evidence>
<organism evidence="29 30">
    <name type="scientific">Cricetulus griseus</name>
    <name type="common">Chinese hamster</name>
    <name type="synonym">Cricetulus barabensis griseus</name>
    <dbReference type="NCBI Taxonomy" id="10029"/>
    <lineage>
        <taxon>Eukaryota</taxon>
        <taxon>Metazoa</taxon>
        <taxon>Chordata</taxon>
        <taxon>Craniata</taxon>
        <taxon>Vertebrata</taxon>
        <taxon>Euteleostomi</taxon>
        <taxon>Mammalia</taxon>
        <taxon>Eutheria</taxon>
        <taxon>Euarchontoglires</taxon>
        <taxon>Glires</taxon>
        <taxon>Rodentia</taxon>
        <taxon>Myomorpha</taxon>
        <taxon>Muroidea</taxon>
        <taxon>Cricetidae</taxon>
        <taxon>Cricetinae</taxon>
        <taxon>Cricetulus</taxon>
    </lineage>
</organism>
<feature type="region of interest" description="Disordered" evidence="25">
    <location>
        <begin position="879"/>
        <end position="908"/>
    </location>
</feature>
<evidence type="ECO:0000256" key="9">
    <source>
        <dbReference type="ARBA" id="ARBA00022729"/>
    </source>
</evidence>
<dbReference type="GO" id="GO:0005886">
    <property type="term" value="C:plasma membrane"/>
    <property type="evidence" value="ECO:0007669"/>
    <property type="project" value="UniProtKB-SubCell"/>
</dbReference>
<dbReference type="AlphaFoldDB" id="A0A9J7K1G4"/>
<accession>A0A9J7K1G4</accession>
<dbReference type="SUPFAM" id="SSF103575">
    <property type="entry name" value="Plexin repeat"/>
    <property type="match status" value="1"/>
</dbReference>
<evidence type="ECO:0000256" key="25">
    <source>
        <dbReference type="SAM" id="MobiDB-lite"/>
    </source>
</evidence>
<evidence type="ECO:0000313" key="29">
    <source>
        <dbReference type="Proteomes" id="UP001108280"/>
    </source>
</evidence>
<evidence type="ECO:0000256" key="6">
    <source>
        <dbReference type="ARBA" id="ARBA00022475"/>
    </source>
</evidence>
<dbReference type="SMART" id="SM00423">
    <property type="entry name" value="PSI"/>
    <property type="match status" value="1"/>
</dbReference>
<evidence type="ECO:0000256" key="26">
    <source>
        <dbReference type="SAM" id="Phobius"/>
    </source>
</evidence>
<reference evidence="29" key="2">
    <citation type="journal article" date="2020" name="Biotechnol. Bioeng.">
        <title>Chromosome-scale scaffolds for the Chinese hamster reference genome assembly to facilitate the study of the CHO epigenome.</title>
        <authorList>
            <person name="Hilliard W."/>
            <person name="MacDonald M."/>
            <person name="Lee K.H."/>
        </authorList>
    </citation>
    <scope>NUCLEOTIDE SEQUENCE [LARGE SCALE GENOMIC DNA]</scope>
    <source>
        <strain evidence="29">17A/GY</strain>
    </source>
</reference>
<evidence type="ECO:0000256" key="7">
    <source>
        <dbReference type="ARBA" id="ARBA00022553"/>
    </source>
</evidence>
<dbReference type="GO" id="GO:0030335">
    <property type="term" value="P:positive regulation of cell migration"/>
    <property type="evidence" value="ECO:0007669"/>
    <property type="project" value="TreeGrafter"/>
</dbReference>
<dbReference type="CTD" id="10505"/>
<dbReference type="InterPro" id="IPR045791">
    <property type="entry name" value="Sema4F_C"/>
</dbReference>
<dbReference type="InterPro" id="IPR047085">
    <property type="entry name" value="Sem4F_Sema_dom"/>
</dbReference>
<keyword evidence="16" id="KW-0325">Glycoprotein</keyword>
<dbReference type="KEGG" id="cge:100759257"/>
<keyword evidence="13" id="KW-0770">Synapse</keyword>
<comment type="caution">
    <text evidence="24">Lacks conserved residue(s) required for the propagation of feature annotation.</text>
</comment>
<evidence type="ECO:0000256" key="2">
    <source>
        <dbReference type="ARBA" id="ARBA00004279"/>
    </source>
</evidence>